<feature type="domain" description="XdhC- CoxI" evidence="1">
    <location>
        <begin position="14"/>
        <end position="72"/>
    </location>
</feature>
<keyword evidence="3" id="KW-1185">Reference proteome</keyword>
<dbReference type="EMBL" id="JAJHJB010000012">
    <property type="protein sequence ID" value="MCC5465834.1"/>
    <property type="molecule type" value="Genomic_DNA"/>
</dbReference>
<comment type="caution">
    <text evidence="2">The sequence shown here is derived from an EMBL/GenBank/DDBJ whole genome shotgun (WGS) entry which is preliminary data.</text>
</comment>
<evidence type="ECO:0000313" key="3">
    <source>
        <dbReference type="Proteomes" id="UP001165492"/>
    </source>
</evidence>
<organism evidence="2 3">
    <name type="scientific">Pelosinus baikalensis</name>
    <dbReference type="NCBI Taxonomy" id="2892015"/>
    <lineage>
        <taxon>Bacteria</taxon>
        <taxon>Bacillati</taxon>
        <taxon>Bacillota</taxon>
        <taxon>Negativicutes</taxon>
        <taxon>Selenomonadales</taxon>
        <taxon>Sporomusaceae</taxon>
        <taxon>Pelosinus</taxon>
    </lineage>
</organism>
<evidence type="ECO:0000259" key="1">
    <source>
        <dbReference type="Pfam" id="PF02625"/>
    </source>
</evidence>
<dbReference type="RefSeq" id="WP_229535058.1">
    <property type="nucleotide sequence ID" value="NZ_JAJHJB010000012.1"/>
</dbReference>
<dbReference type="Proteomes" id="UP001165492">
    <property type="component" value="Unassembled WGS sequence"/>
</dbReference>
<name>A0ABS8HV84_9FIRM</name>
<reference evidence="2" key="1">
    <citation type="submission" date="2021-11" db="EMBL/GenBank/DDBJ databases">
        <title>Description of a new species Pelosinus isolated from the bottom sediments of Lake Baikal.</title>
        <authorList>
            <person name="Zakharyuk A."/>
        </authorList>
    </citation>
    <scope>NUCLEOTIDE SEQUENCE</scope>
    <source>
        <strain evidence="2">Bkl1</strain>
    </source>
</reference>
<evidence type="ECO:0000313" key="2">
    <source>
        <dbReference type="EMBL" id="MCC5465834.1"/>
    </source>
</evidence>
<dbReference type="PANTHER" id="PTHR30388">
    <property type="entry name" value="ALDEHYDE OXIDOREDUCTASE MOLYBDENUM COFACTOR ASSEMBLY PROTEIN"/>
    <property type="match status" value="1"/>
</dbReference>
<dbReference type="Pfam" id="PF02625">
    <property type="entry name" value="XdhC_CoxI"/>
    <property type="match status" value="1"/>
</dbReference>
<accession>A0ABS8HV84</accession>
<sequence length="106" mass="11331">MDEKILKAICVVKEEKSRAVLVTVIDTRGSTPRKAGTKMLVYPDGKILGTIGGGCTESEAKLQALRALDEGMSFTYILSLLDDTAADEGMVCGGTMEIFLQVICIS</sequence>
<dbReference type="PANTHER" id="PTHR30388:SF6">
    <property type="entry name" value="XANTHINE DEHYDROGENASE SUBUNIT A-RELATED"/>
    <property type="match status" value="1"/>
</dbReference>
<proteinExistence type="predicted"/>
<dbReference type="InterPro" id="IPR052698">
    <property type="entry name" value="MoCofactor_Util/Proc"/>
</dbReference>
<gene>
    <name evidence="2" type="ORF">LMF89_10745</name>
</gene>
<protein>
    <submittedName>
        <fullName evidence="2">XdhC family protein</fullName>
    </submittedName>
</protein>
<dbReference type="InterPro" id="IPR003777">
    <property type="entry name" value="XdhC_CoxI"/>
</dbReference>